<evidence type="ECO:0000256" key="3">
    <source>
        <dbReference type="ARBA" id="ARBA00022643"/>
    </source>
</evidence>
<keyword evidence="10" id="KW-1185">Reference proteome</keyword>
<dbReference type="EMBL" id="SNZR01000014">
    <property type="protein sequence ID" value="TDR88932.1"/>
    <property type="molecule type" value="Genomic_DNA"/>
</dbReference>
<dbReference type="AlphaFoldDB" id="A0A4R7BV49"/>
<protein>
    <submittedName>
        <fullName evidence="9">L-lactate dehydrogenase (Cytochrome)</fullName>
    </submittedName>
</protein>
<evidence type="ECO:0000259" key="8">
    <source>
        <dbReference type="PROSITE" id="PS51349"/>
    </source>
</evidence>
<dbReference type="InterPro" id="IPR000262">
    <property type="entry name" value="FMN-dep_DH"/>
</dbReference>
<comment type="cofactor">
    <cofactor evidence="1">
        <name>FMN</name>
        <dbReference type="ChEBI" id="CHEBI:58210"/>
    </cofactor>
</comment>
<evidence type="ECO:0000256" key="4">
    <source>
        <dbReference type="ARBA" id="ARBA00023002"/>
    </source>
</evidence>
<dbReference type="PANTHER" id="PTHR10578:SF107">
    <property type="entry name" value="2-HYDROXYACID OXIDASE 1"/>
    <property type="match status" value="1"/>
</dbReference>
<dbReference type="CDD" id="cd02809">
    <property type="entry name" value="alpha_hydroxyacid_oxid_FMN"/>
    <property type="match status" value="1"/>
</dbReference>
<dbReference type="InterPro" id="IPR008259">
    <property type="entry name" value="FMN_hydac_DH_AS"/>
</dbReference>
<gene>
    <name evidence="9" type="ORF">EV668_3417</name>
</gene>
<feature type="binding site" evidence="7">
    <location>
        <position position="165"/>
    </location>
    <ligand>
        <name>glyoxylate</name>
        <dbReference type="ChEBI" id="CHEBI:36655"/>
    </ligand>
</feature>
<feature type="binding site" evidence="7">
    <location>
        <position position="279"/>
    </location>
    <ligand>
        <name>glyoxylate</name>
        <dbReference type="ChEBI" id="CHEBI:36655"/>
    </ligand>
</feature>
<proteinExistence type="inferred from homology"/>
<comment type="caution">
    <text evidence="9">The sequence shown here is derived from an EMBL/GenBank/DDBJ whole genome shotgun (WGS) entry which is preliminary data.</text>
</comment>
<evidence type="ECO:0000256" key="5">
    <source>
        <dbReference type="ARBA" id="ARBA00024042"/>
    </source>
</evidence>
<dbReference type="GO" id="GO:0010181">
    <property type="term" value="F:FMN binding"/>
    <property type="evidence" value="ECO:0007669"/>
    <property type="project" value="InterPro"/>
</dbReference>
<dbReference type="PIRSF" id="PIRSF000138">
    <property type="entry name" value="Al-hdrx_acd_dh"/>
    <property type="match status" value="1"/>
</dbReference>
<dbReference type="FunFam" id="3.20.20.70:FF:000029">
    <property type="entry name" value="L-lactate dehydrogenase"/>
    <property type="match status" value="1"/>
</dbReference>
<dbReference type="NCBIfam" id="NF008398">
    <property type="entry name" value="PRK11197.1"/>
    <property type="match status" value="1"/>
</dbReference>
<feature type="binding site" evidence="7">
    <location>
        <position position="107"/>
    </location>
    <ligand>
        <name>FMN</name>
        <dbReference type="ChEBI" id="CHEBI:58210"/>
    </ligand>
</feature>
<keyword evidence="3 7" id="KW-0288">FMN</keyword>
<feature type="binding site" evidence="7">
    <location>
        <begin position="78"/>
        <end position="80"/>
    </location>
    <ligand>
        <name>FMN</name>
        <dbReference type="ChEBI" id="CHEBI:58210"/>
    </ligand>
</feature>
<sequence length="380" mass="40758">MPRSVCVADLRDACRRRIPRLFFEFVDHGSYDEVTIRANRADLLAIGLNQRVMVDVAQRSHATTIVGQASSMPLAVAPTGLSGFIHPNGEIEAALAAEDEGIPFCLSTMSICSLEEVRAATTKPFWFQLYVQRDRGFTAALVERAKAAECSALVVTVDLQVQGQRHRDIRAGLAIPPRFSPATILDMAMKLPWSLGILKARRFRLGNIQGHLKGLDDMQSYAAWLADSFDPSLSWTDLEWLRGLWPGKLIVKGILDPADARSAVAAGADAIVVSNHGGRQLDGARSTISALSAIADSVGGETEILFDSGVQTGQDVLKALALGAGSCMIGKAFLYGLGAGGRQGVRDAIGFIRKEMDVTMMLTGTRDVAEIGPSILAARP</sequence>
<dbReference type="SUPFAM" id="SSF51395">
    <property type="entry name" value="FMN-linked oxidoreductases"/>
    <property type="match status" value="1"/>
</dbReference>
<feature type="binding site" evidence="7">
    <location>
        <position position="274"/>
    </location>
    <ligand>
        <name>FMN</name>
        <dbReference type="ChEBI" id="CHEBI:58210"/>
    </ligand>
</feature>
<dbReference type="Pfam" id="PF01070">
    <property type="entry name" value="FMN_dh"/>
    <property type="match status" value="1"/>
</dbReference>
<evidence type="ECO:0000256" key="7">
    <source>
        <dbReference type="PIRSR" id="PIRSR000138-2"/>
    </source>
</evidence>
<feature type="binding site" evidence="7">
    <location>
        <position position="130"/>
    </location>
    <ligand>
        <name>FMN</name>
        <dbReference type="ChEBI" id="CHEBI:58210"/>
    </ligand>
</feature>
<name>A0A4R7BV49_9HYPH</name>
<accession>A0A4R7BV49</accession>
<feature type="active site" description="Proton acceptor" evidence="6">
    <location>
        <position position="276"/>
    </location>
</feature>
<feature type="binding site" evidence="7">
    <location>
        <position position="276"/>
    </location>
    <ligand>
        <name>glyoxylate</name>
        <dbReference type="ChEBI" id="CHEBI:36655"/>
    </ligand>
</feature>
<keyword evidence="4" id="KW-0560">Oxidoreductase</keyword>
<dbReference type="PROSITE" id="PS00557">
    <property type="entry name" value="FMN_HYDROXY_ACID_DH_1"/>
    <property type="match status" value="1"/>
</dbReference>
<evidence type="ECO:0000256" key="1">
    <source>
        <dbReference type="ARBA" id="ARBA00001917"/>
    </source>
</evidence>
<dbReference type="GO" id="GO:0009060">
    <property type="term" value="P:aerobic respiration"/>
    <property type="evidence" value="ECO:0007669"/>
    <property type="project" value="TreeGrafter"/>
</dbReference>
<dbReference type="OrthoDB" id="9770452at2"/>
<dbReference type="GO" id="GO:0004459">
    <property type="term" value="F:L-lactate dehydrogenase (NAD+) activity"/>
    <property type="evidence" value="ECO:0007669"/>
    <property type="project" value="TreeGrafter"/>
</dbReference>
<dbReference type="InterPro" id="IPR037396">
    <property type="entry name" value="FMN_HAD"/>
</dbReference>
<organism evidence="9 10">
    <name type="scientific">Enterovirga rhinocerotis</name>
    <dbReference type="NCBI Taxonomy" id="1339210"/>
    <lineage>
        <taxon>Bacteria</taxon>
        <taxon>Pseudomonadati</taxon>
        <taxon>Pseudomonadota</taxon>
        <taxon>Alphaproteobacteria</taxon>
        <taxon>Hyphomicrobiales</taxon>
        <taxon>Methylobacteriaceae</taxon>
        <taxon>Enterovirga</taxon>
    </lineage>
</organism>
<dbReference type="Proteomes" id="UP000295122">
    <property type="component" value="Unassembled WGS sequence"/>
</dbReference>
<dbReference type="InterPro" id="IPR012133">
    <property type="entry name" value="Alpha-hydoxy_acid_DH_FMN"/>
</dbReference>
<dbReference type="InterPro" id="IPR013785">
    <property type="entry name" value="Aldolase_TIM"/>
</dbReference>
<feature type="binding site" evidence="7">
    <location>
        <position position="128"/>
    </location>
    <ligand>
        <name>FMN</name>
        <dbReference type="ChEBI" id="CHEBI:58210"/>
    </ligand>
</feature>
<evidence type="ECO:0000313" key="10">
    <source>
        <dbReference type="Proteomes" id="UP000295122"/>
    </source>
</evidence>
<comment type="similarity">
    <text evidence="5">Belongs to the FMN-dependent alpha-hydroxy acid dehydrogenase family.</text>
</comment>
<feature type="domain" description="FMN hydroxy acid dehydrogenase" evidence="8">
    <location>
        <begin position="1"/>
        <end position="380"/>
    </location>
</feature>
<evidence type="ECO:0000313" key="9">
    <source>
        <dbReference type="EMBL" id="TDR88932.1"/>
    </source>
</evidence>
<dbReference type="Gene3D" id="3.20.20.70">
    <property type="entry name" value="Aldolase class I"/>
    <property type="match status" value="1"/>
</dbReference>
<evidence type="ECO:0000256" key="6">
    <source>
        <dbReference type="PIRSR" id="PIRSR000138-1"/>
    </source>
</evidence>
<feature type="binding site" evidence="7">
    <location>
        <position position="252"/>
    </location>
    <ligand>
        <name>FMN</name>
        <dbReference type="ChEBI" id="CHEBI:58210"/>
    </ligand>
</feature>
<dbReference type="PANTHER" id="PTHR10578">
    <property type="entry name" value="S -2-HYDROXY-ACID OXIDASE-RELATED"/>
    <property type="match status" value="1"/>
</dbReference>
<dbReference type="GO" id="GO:0005886">
    <property type="term" value="C:plasma membrane"/>
    <property type="evidence" value="ECO:0007669"/>
    <property type="project" value="TreeGrafter"/>
</dbReference>
<feature type="binding site" evidence="7">
    <location>
        <position position="156"/>
    </location>
    <ligand>
        <name>FMN</name>
        <dbReference type="ChEBI" id="CHEBI:58210"/>
    </ligand>
</feature>
<evidence type="ECO:0000256" key="2">
    <source>
        <dbReference type="ARBA" id="ARBA00022630"/>
    </source>
</evidence>
<dbReference type="RefSeq" id="WP_133772240.1">
    <property type="nucleotide sequence ID" value="NZ_SNZR01000014.1"/>
</dbReference>
<reference evidence="9 10" key="1">
    <citation type="submission" date="2019-03" db="EMBL/GenBank/DDBJ databases">
        <title>Genomic Encyclopedia of Type Strains, Phase IV (KMG-IV): sequencing the most valuable type-strain genomes for metagenomic binning, comparative biology and taxonomic classification.</title>
        <authorList>
            <person name="Goeker M."/>
        </authorList>
    </citation>
    <scope>NUCLEOTIDE SEQUENCE [LARGE SCALE GENOMIC DNA]</scope>
    <source>
        <strain evidence="9 10">DSM 25903</strain>
    </source>
</reference>
<dbReference type="PROSITE" id="PS51349">
    <property type="entry name" value="FMN_HYDROXY_ACID_DH_2"/>
    <property type="match status" value="1"/>
</dbReference>
<keyword evidence="2 7" id="KW-0285">Flavoprotein</keyword>